<sequence>MTEQSVVSGIPCCCQGEETEDDKPTKLDAKRHRRDRSDRRAVRDAVKRSSRTAAASALSFFSVPFPFRFLLEQQQIGSSLLMLSLQTRPLVWEEGVSEIVLRSPGVASISSLVLLLAGGRRSARTPSLAFGLDCCLLLCAEGTSIDTSSGGSEDKHFADGLSIGKWEEGKRGRKDIVDLTESGQLIAEGGR</sequence>
<dbReference type="EMBL" id="JBJQOH010000002">
    <property type="protein sequence ID" value="KAL3698777.1"/>
    <property type="molecule type" value="Genomic_DNA"/>
</dbReference>
<evidence type="ECO:0000313" key="3">
    <source>
        <dbReference type="Proteomes" id="UP001633002"/>
    </source>
</evidence>
<reference evidence="2 3" key="1">
    <citation type="submission" date="2024-09" db="EMBL/GenBank/DDBJ databases">
        <title>Chromosome-scale assembly of Riccia sorocarpa.</title>
        <authorList>
            <person name="Paukszto L."/>
        </authorList>
    </citation>
    <scope>NUCLEOTIDE SEQUENCE [LARGE SCALE GENOMIC DNA]</scope>
    <source>
        <strain evidence="2">LP-2024</strain>
        <tissue evidence="2">Aerial parts of the thallus</tissue>
    </source>
</reference>
<keyword evidence="3" id="KW-1185">Reference proteome</keyword>
<dbReference type="AlphaFoldDB" id="A0ABD3I4W6"/>
<name>A0ABD3I4W6_9MARC</name>
<feature type="compositionally biased region" description="Basic and acidic residues" evidence="1">
    <location>
        <begin position="35"/>
        <end position="45"/>
    </location>
</feature>
<proteinExistence type="predicted"/>
<evidence type="ECO:0000313" key="2">
    <source>
        <dbReference type="EMBL" id="KAL3698777.1"/>
    </source>
</evidence>
<accession>A0ABD3I4W6</accession>
<organism evidence="2 3">
    <name type="scientific">Riccia sorocarpa</name>
    <dbReference type="NCBI Taxonomy" id="122646"/>
    <lineage>
        <taxon>Eukaryota</taxon>
        <taxon>Viridiplantae</taxon>
        <taxon>Streptophyta</taxon>
        <taxon>Embryophyta</taxon>
        <taxon>Marchantiophyta</taxon>
        <taxon>Marchantiopsida</taxon>
        <taxon>Marchantiidae</taxon>
        <taxon>Marchantiales</taxon>
        <taxon>Ricciaceae</taxon>
        <taxon>Riccia</taxon>
    </lineage>
</organism>
<dbReference type="Proteomes" id="UP001633002">
    <property type="component" value="Unassembled WGS sequence"/>
</dbReference>
<comment type="caution">
    <text evidence="2">The sequence shown here is derived from an EMBL/GenBank/DDBJ whole genome shotgun (WGS) entry which is preliminary data.</text>
</comment>
<feature type="region of interest" description="Disordered" evidence="1">
    <location>
        <begin position="15"/>
        <end position="45"/>
    </location>
</feature>
<evidence type="ECO:0000256" key="1">
    <source>
        <dbReference type="SAM" id="MobiDB-lite"/>
    </source>
</evidence>
<gene>
    <name evidence="2" type="ORF">R1sor_012853</name>
</gene>
<protein>
    <submittedName>
        <fullName evidence="2">Uncharacterized protein</fullName>
    </submittedName>
</protein>